<dbReference type="InParanoid" id="G0PMI9"/>
<dbReference type="AlphaFoldDB" id="G0PMI9"/>
<dbReference type="OrthoDB" id="5859751at2759"/>
<evidence type="ECO:0000313" key="2">
    <source>
        <dbReference type="Proteomes" id="UP000008068"/>
    </source>
</evidence>
<protein>
    <submittedName>
        <fullName evidence="1">Uncharacterized protein</fullName>
    </submittedName>
</protein>
<gene>
    <name evidence="1" type="ORF">CAEBREN_03978</name>
</gene>
<reference evidence="2" key="1">
    <citation type="submission" date="2011-07" db="EMBL/GenBank/DDBJ databases">
        <authorList>
            <consortium name="Caenorhabditis brenneri Sequencing and Analysis Consortium"/>
            <person name="Wilson R.K."/>
        </authorList>
    </citation>
    <scope>NUCLEOTIDE SEQUENCE [LARGE SCALE GENOMIC DNA]</scope>
    <source>
        <strain evidence="2">PB2801</strain>
    </source>
</reference>
<organism evidence="2">
    <name type="scientific">Caenorhabditis brenneri</name>
    <name type="common">Nematode worm</name>
    <dbReference type="NCBI Taxonomy" id="135651"/>
    <lineage>
        <taxon>Eukaryota</taxon>
        <taxon>Metazoa</taxon>
        <taxon>Ecdysozoa</taxon>
        <taxon>Nematoda</taxon>
        <taxon>Chromadorea</taxon>
        <taxon>Rhabditida</taxon>
        <taxon>Rhabditina</taxon>
        <taxon>Rhabditomorpha</taxon>
        <taxon>Rhabditoidea</taxon>
        <taxon>Rhabditidae</taxon>
        <taxon>Peloderinae</taxon>
        <taxon>Caenorhabditis</taxon>
    </lineage>
</organism>
<evidence type="ECO:0000313" key="1">
    <source>
        <dbReference type="EMBL" id="EGT37713.1"/>
    </source>
</evidence>
<sequence>MSEVFQTNEIAYRSCILYEAVRRTPVKKAYENMKEILFKTPTFENCFFYDKKDENREDLEVLIDRVMGAHDAYNPHTKIYRIENTNDYVQISIVGPRSELLDIRRFRS</sequence>
<keyword evidence="2" id="KW-1185">Reference proteome</keyword>
<dbReference type="Proteomes" id="UP000008068">
    <property type="component" value="Unassembled WGS sequence"/>
</dbReference>
<dbReference type="EMBL" id="GL381399">
    <property type="protein sequence ID" value="EGT37713.1"/>
    <property type="molecule type" value="Genomic_DNA"/>
</dbReference>
<proteinExistence type="predicted"/>
<dbReference type="HOGENOM" id="CLU_2199279_0_0_1"/>
<name>G0PMI9_CAEBE</name>
<accession>G0PMI9</accession>